<evidence type="ECO:0000313" key="3">
    <source>
        <dbReference type="EMBL" id="POS02989.1"/>
    </source>
</evidence>
<proteinExistence type="predicted"/>
<evidence type="ECO:0000259" key="2">
    <source>
        <dbReference type="Pfam" id="PF00534"/>
    </source>
</evidence>
<keyword evidence="1" id="KW-1133">Transmembrane helix</keyword>
<reference evidence="3 4" key="1">
    <citation type="submission" date="2018-01" db="EMBL/GenBank/DDBJ databases">
        <title>Genomic Encyclopedia of Type Strains, Phase I: the one thousand microbial genomes (KMG-I) project.</title>
        <authorList>
            <person name="Goeker M."/>
        </authorList>
    </citation>
    <scope>NUCLEOTIDE SEQUENCE [LARGE SCALE GENOMIC DNA]</scope>
    <source>
        <strain evidence="3 4">DSM 17960</strain>
    </source>
</reference>
<dbReference type="Proteomes" id="UP000237056">
    <property type="component" value="Unassembled WGS sequence"/>
</dbReference>
<dbReference type="Gene3D" id="3.40.50.2000">
    <property type="entry name" value="Glycogen Phosphorylase B"/>
    <property type="match status" value="2"/>
</dbReference>
<dbReference type="OrthoDB" id="9811902at2"/>
<keyword evidence="1" id="KW-0472">Membrane</keyword>
<feature type="transmembrane region" description="Helical" evidence="1">
    <location>
        <begin position="109"/>
        <end position="128"/>
    </location>
</feature>
<dbReference type="InterPro" id="IPR001296">
    <property type="entry name" value="Glyco_trans_1"/>
</dbReference>
<dbReference type="PANTHER" id="PTHR45947:SF3">
    <property type="entry name" value="SULFOQUINOVOSYL TRANSFERASE SQD2"/>
    <property type="match status" value="1"/>
</dbReference>
<keyword evidence="4" id="KW-1185">Reference proteome</keyword>
<dbReference type="AlphaFoldDB" id="A0A2S4NBB2"/>
<dbReference type="Pfam" id="PF00534">
    <property type="entry name" value="Glycos_transf_1"/>
    <property type="match status" value="1"/>
</dbReference>
<dbReference type="PANTHER" id="PTHR45947">
    <property type="entry name" value="SULFOQUINOVOSYL TRANSFERASE SQD2"/>
    <property type="match status" value="1"/>
</dbReference>
<evidence type="ECO:0000313" key="4">
    <source>
        <dbReference type="Proteomes" id="UP000237056"/>
    </source>
</evidence>
<comment type="caution">
    <text evidence="3">The sequence shown here is derived from an EMBL/GenBank/DDBJ whole genome shotgun (WGS) entry which is preliminary data.</text>
</comment>
<accession>A0A2S4NBB2</accession>
<protein>
    <submittedName>
        <fullName evidence="3">Glycosyltransferase involved in cell wall biosynthesis</fullName>
    </submittedName>
</protein>
<dbReference type="InterPro" id="IPR050194">
    <property type="entry name" value="Glycosyltransferase_grp1"/>
</dbReference>
<feature type="domain" description="Glycosyl transferase family 1" evidence="2">
    <location>
        <begin position="213"/>
        <end position="361"/>
    </location>
</feature>
<gene>
    <name evidence="3" type="ORF">Q361_10187</name>
</gene>
<dbReference type="SUPFAM" id="SSF53756">
    <property type="entry name" value="UDP-Glycosyltransferase/glycogen phosphorylase"/>
    <property type="match status" value="1"/>
</dbReference>
<dbReference type="GO" id="GO:0016758">
    <property type="term" value="F:hexosyltransferase activity"/>
    <property type="evidence" value="ECO:0007669"/>
    <property type="project" value="TreeGrafter"/>
</dbReference>
<name>A0A2S4NBB2_9FLAO</name>
<dbReference type="EMBL" id="PQNY01000001">
    <property type="protein sequence ID" value="POS02989.1"/>
    <property type="molecule type" value="Genomic_DNA"/>
</dbReference>
<keyword evidence="3" id="KW-0808">Transferase</keyword>
<dbReference type="RefSeq" id="WP_103724737.1">
    <property type="nucleotide sequence ID" value="NZ_PQNY01000001.1"/>
</dbReference>
<sequence length="398" mass="45383">MEKILIVSNYYPPEKGAAANRIEQLALKLHQNKYEVTVLCPLANYPKGELFKEYKGKISVIENRGGITVKRLWVYPSVSKNILIRVISVMSFVLGLFFYLLFKKTPQKVVIQSPPLLVSFLSILVLSFKKKKIILNISDLWPLAAIELKALKENSISHKVSLFFEKYIYKKATVVLAQSHEIVNHVKTIVSHKTCYLYRNFPEHSHSQVQTTSANTQEADKPIKIFYAGLLGIAQGIAELCKKIDLSHLNVEWHIFGDGAEKNEILAFIEANTASKIVFHGMIERHKLHDMLKDFDIALVPLKTRIYGSVPSKIFEYAALGFPILYFGGGEGEDIVNKHKLGWVVPVENYVQFNVQLREISLLDRQEFSQIKKDVFDTAKNNFNLQTQVKNLIESDVF</sequence>
<keyword evidence="1" id="KW-0812">Transmembrane</keyword>
<organism evidence="3 4">
    <name type="scientific">Flavobacterium croceum DSM 17960</name>
    <dbReference type="NCBI Taxonomy" id="1121886"/>
    <lineage>
        <taxon>Bacteria</taxon>
        <taxon>Pseudomonadati</taxon>
        <taxon>Bacteroidota</taxon>
        <taxon>Flavobacteriia</taxon>
        <taxon>Flavobacteriales</taxon>
        <taxon>Flavobacteriaceae</taxon>
        <taxon>Flavobacterium</taxon>
    </lineage>
</organism>
<feature type="transmembrane region" description="Helical" evidence="1">
    <location>
        <begin position="82"/>
        <end position="102"/>
    </location>
</feature>
<dbReference type="CDD" id="cd03794">
    <property type="entry name" value="GT4_WbuB-like"/>
    <property type="match status" value="1"/>
</dbReference>
<evidence type="ECO:0000256" key="1">
    <source>
        <dbReference type="SAM" id="Phobius"/>
    </source>
</evidence>